<protein>
    <submittedName>
        <fullName evidence="2">Alpha/beta hydrolase</fullName>
    </submittedName>
</protein>
<evidence type="ECO:0000313" key="4">
    <source>
        <dbReference type="Proteomes" id="UP000288197"/>
    </source>
</evidence>
<evidence type="ECO:0000313" key="2">
    <source>
        <dbReference type="EMBL" id="NKC68882.1"/>
    </source>
</evidence>
<dbReference type="Gene3D" id="3.40.50.1820">
    <property type="entry name" value="alpha/beta hydrolase"/>
    <property type="match status" value="1"/>
</dbReference>
<dbReference type="Proteomes" id="UP000288197">
    <property type="component" value="Unassembled WGS sequence"/>
</dbReference>
<dbReference type="Pfam" id="PF00561">
    <property type="entry name" value="Abhydrolase_1"/>
    <property type="match status" value="1"/>
</dbReference>
<dbReference type="PANTHER" id="PTHR43798">
    <property type="entry name" value="MONOACYLGLYCEROL LIPASE"/>
    <property type="match status" value="1"/>
</dbReference>
<name>A0A369AYJ7_9ENTE</name>
<dbReference type="AlphaFoldDB" id="A0A369AYJ7"/>
<keyword evidence="4" id="KW-1185">Reference proteome</keyword>
<evidence type="ECO:0000313" key="5">
    <source>
        <dbReference type="Proteomes" id="UP000521358"/>
    </source>
</evidence>
<dbReference type="OrthoDB" id="9805423at2"/>
<gene>
    <name evidence="3" type="ORF">CBF32_06000</name>
    <name evidence="2" type="ORF">HED35_12360</name>
</gene>
<feature type="domain" description="AB hydrolase-1" evidence="1">
    <location>
        <begin position="22"/>
        <end position="149"/>
    </location>
</feature>
<dbReference type="RefSeq" id="WP_086341648.1">
    <property type="nucleotide sequence ID" value="NZ_CP081459.1"/>
</dbReference>
<dbReference type="GO" id="GO:0016787">
    <property type="term" value="F:hydrolase activity"/>
    <property type="evidence" value="ECO:0007669"/>
    <property type="project" value="UniProtKB-KW"/>
</dbReference>
<evidence type="ECO:0000313" key="3">
    <source>
        <dbReference type="EMBL" id="RSU02817.1"/>
    </source>
</evidence>
<sequence length="237" mass="27172">MKKLVSTTDGSHIFYRTIGQGPPLFFIHGNSGSHNYFKQQINFFKDRFQLILMDTRDHGNSSNKKDHLSFEQIVSDMNVIMEHEKIKQTALFGFSDGANIALTFASYYQKKVSQMILVSPNITFNQLKPLQQFVSNKLHWMAKHIIRSKKKERVLQLAREDLPVTKDILSNLNVPTLVVMGDHDIVTPDKMSSFVKNLPLGHLSVIKRCGHSVPKLKPRELNKLSLKFLEQKSLTTH</sequence>
<keyword evidence="2" id="KW-0378">Hydrolase</keyword>
<dbReference type="GeneID" id="63146200"/>
<dbReference type="InterPro" id="IPR050266">
    <property type="entry name" value="AB_hydrolase_sf"/>
</dbReference>
<dbReference type="Proteomes" id="UP000521358">
    <property type="component" value="Unassembled WGS sequence"/>
</dbReference>
<dbReference type="EMBL" id="NGJX01000004">
    <property type="protein sequence ID" value="RSU02817.1"/>
    <property type="molecule type" value="Genomic_DNA"/>
</dbReference>
<comment type="caution">
    <text evidence="3">The sequence shown here is derived from an EMBL/GenBank/DDBJ whole genome shotgun (WGS) entry which is preliminary data.</text>
</comment>
<reference evidence="2 5" key="2">
    <citation type="submission" date="2020-03" db="EMBL/GenBank/DDBJ databases">
        <title>Bacterial samples isolated from urine from healthy bovine heifers (Gyr breed).</title>
        <authorList>
            <person name="Giannattasio-Ferraz S."/>
            <person name="Maskeri L."/>
            <person name="Penido A."/>
            <person name="Barbosa-Stancioli E.F."/>
            <person name="Putonti C."/>
        </authorList>
    </citation>
    <scope>NUCLEOTIDE SEQUENCE [LARGE SCALE GENOMIC DNA]</scope>
    <source>
        <strain evidence="2 5">UFMG-H7</strain>
    </source>
</reference>
<dbReference type="SUPFAM" id="SSF53474">
    <property type="entry name" value="alpha/beta-Hydrolases"/>
    <property type="match status" value="1"/>
</dbReference>
<evidence type="ECO:0000259" key="1">
    <source>
        <dbReference type="Pfam" id="PF00561"/>
    </source>
</evidence>
<proteinExistence type="predicted"/>
<dbReference type="InterPro" id="IPR000073">
    <property type="entry name" value="AB_hydrolase_1"/>
</dbReference>
<accession>A0A369AYJ7</accession>
<organism evidence="3 4">
    <name type="scientific">Vagococcus fluvialis</name>
    <dbReference type="NCBI Taxonomy" id="2738"/>
    <lineage>
        <taxon>Bacteria</taxon>
        <taxon>Bacillati</taxon>
        <taxon>Bacillota</taxon>
        <taxon>Bacilli</taxon>
        <taxon>Lactobacillales</taxon>
        <taxon>Enterococcaceae</taxon>
        <taxon>Vagococcus</taxon>
    </lineage>
</organism>
<dbReference type="InterPro" id="IPR029058">
    <property type="entry name" value="AB_hydrolase_fold"/>
</dbReference>
<reference evidence="3 4" key="1">
    <citation type="submission" date="2017-05" db="EMBL/GenBank/DDBJ databases">
        <title>Vagococcus spp. assemblies.</title>
        <authorList>
            <person name="Gulvik C.A."/>
        </authorList>
    </citation>
    <scope>NUCLEOTIDE SEQUENCE [LARGE SCALE GENOMIC DNA]</scope>
    <source>
        <strain evidence="3 4">NCFB 2497</strain>
    </source>
</reference>
<dbReference type="EMBL" id="JAAVMB010000016">
    <property type="protein sequence ID" value="NKC68882.1"/>
    <property type="molecule type" value="Genomic_DNA"/>
</dbReference>